<comment type="caution">
    <text evidence="1">The sequence shown here is derived from an EMBL/GenBank/DDBJ whole genome shotgun (WGS) entry which is preliminary data.</text>
</comment>
<dbReference type="Gene3D" id="3.80.10.10">
    <property type="entry name" value="Ribonuclease Inhibitor"/>
    <property type="match status" value="1"/>
</dbReference>
<gene>
    <name evidence="1" type="ORF">BGZ97_000942</name>
</gene>
<dbReference type="Proteomes" id="UP000823405">
    <property type="component" value="Unassembled WGS sequence"/>
</dbReference>
<reference evidence="1" key="1">
    <citation type="journal article" date="2020" name="Fungal Divers.">
        <title>Resolving the Mortierellaceae phylogeny through synthesis of multi-gene phylogenetics and phylogenomics.</title>
        <authorList>
            <person name="Vandepol N."/>
            <person name="Liber J."/>
            <person name="Desiro A."/>
            <person name="Na H."/>
            <person name="Kennedy M."/>
            <person name="Barry K."/>
            <person name="Grigoriev I.V."/>
            <person name="Miller A.N."/>
            <person name="O'Donnell K."/>
            <person name="Stajich J.E."/>
            <person name="Bonito G."/>
        </authorList>
    </citation>
    <scope>NUCLEOTIDE SEQUENCE</scope>
    <source>
        <strain evidence="1">NVP60</strain>
    </source>
</reference>
<dbReference type="InterPro" id="IPR032675">
    <property type="entry name" value="LRR_dom_sf"/>
</dbReference>
<name>A0A9P6UJI7_9FUNG</name>
<sequence length="365" mass="42009">MLCVPREVLHQSSIDALNNCPHQVRPLVFPPDYILERLPAAPLGKLDYCQMEFSYEPENECYNFFKSTGLKDPIRRLLKWSFQPKHNRIPSSPAEVLARRIQDTVNYGICRENDNERQRSLQRSVLLKEYQLRYLVFQSLRGVLDVPTFHQILRKCSNLQQLIMYNIWDATPPETWSIISTYCRQLCVLEVYVNKYSPQTISDFLSLYPCLHTLSLYFQVTASDHGMSNIGPTLQQHQEKYGSKHPLRCLHLNGSVYKPFETLVTALTLCSIEFESLMLNSIFGNVPVLTIEPSECPLSFDWARSVRSLDTLERLSISGVGFQDKAVLVQFFTQLQVFGRLRFLSLSIVHLRQLISNPVDPAASS</sequence>
<evidence type="ECO:0000313" key="2">
    <source>
        <dbReference type="Proteomes" id="UP000823405"/>
    </source>
</evidence>
<dbReference type="EMBL" id="JAAAIN010001185">
    <property type="protein sequence ID" value="KAG0305862.1"/>
    <property type="molecule type" value="Genomic_DNA"/>
</dbReference>
<feature type="non-terminal residue" evidence="1">
    <location>
        <position position="365"/>
    </location>
</feature>
<dbReference type="AlphaFoldDB" id="A0A9P6UJI7"/>
<dbReference type="SUPFAM" id="SSF52047">
    <property type="entry name" value="RNI-like"/>
    <property type="match status" value="1"/>
</dbReference>
<dbReference type="OrthoDB" id="2414739at2759"/>
<protein>
    <submittedName>
        <fullName evidence="1">Uncharacterized protein</fullName>
    </submittedName>
</protein>
<accession>A0A9P6UJI7</accession>
<evidence type="ECO:0000313" key="1">
    <source>
        <dbReference type="EMBL" id="KAG0305862.1"/>
    </source>
</evidence>
<keyword evidence="2" id="KW-1185">Reference proteome</keyword>
<proteinExistence type="predicted"/>
<organism evidence="1 2">
    <name type="scientific">Linnemannia gamsii</name>
    <dbReference type="NCBI Taxonomy" id="64522"/>
    <lineage>
        <taxon>Eukaryota</taxon>
        <taxon>Fungi</taxon>
        <taxon>Fungi incertae sedis</taxon>
        <taxon>Mucoromycota</taxon>
        <taxon>Mortierellomycotina</taxon>
        <taxon>Mortierellomycetes</taxon>
        <taxon>Mortierellales</taxon>
        <taxon>Mortierellaceae</taxon>
        <taxon>Linnemannia</taxon>
    </lineage>
</organism>